<feature type="repeat" description="PPR" evidence="2">
    <location>
        <begin position="296"/>
        <end position="330"/>
    </location>
</feature>
<dbReference type="FunFam" id="1.25.40.10:FF:000196">
    <property type="entry name" value="Pentatricopeptide repeat-containing protein At4g14850"/>
    <property type="match status" value="1"/>
</dbReference>
<dbReference type="Pfam" id="PF13812">
    <property type="entry name" value="PPR_3"/>
    <property type="match status" value="1"/>
</dbReference>
<dbReference type="InterPro" id="IPR011990">
    <property type="entry name" value="TPR-like_helical_dom_sf"/>
</dbReference>
<dbReference type="NCBIfam" id="TIGR00756">
    <property type="entry name" value="PPR"/>
    <property type="match status" value="6"/>
</dbReference>
<feature type="repeat" description="PPR" evidence="2">
    <location>
        <begin position="195"/>
        <end position="229"/>
    </location>
</feature>
<dbReference type="Pfam" id="PF01535">
    <property type="entry name" value="PPR"/>
    <property type="match status" value="1"/>
</dbReference>
<dbReference type="GO" id="GO:0009451">
    <property type="term" value="P:RNA modification"/>
    <property type="evidence" value="ECO:0007669"/>
    <property type="project" value="InterPro"/>
</dbReference>
<dbReference type="InterPro" id="IPR046960">
    <property type="entry name" value="PPR_At4g14850-like_plant"/>
</dbReference>
<keyword evidence="1" id="KW-0677">Repeat</keyword>
<dbReference type="OrthoDB" id="185373at2759"/>
<accession>A0A9Q0GRC1</accession>
<dbReference type="PANTHER" id="PTHR24015:SF553">
    <property type="entry name" value="DYW DOMAIN-CONTAINING PROTEIN"/>
    <property type="match status" value="1"/>
</dbReference>
<reference evidence="3" key="1">
    <citation type="journal article" date="2023" name="Plant J.">
        <title>The genome of the king protea, Protea cynaroides.</title>
        <authorList>
            <person name="Chang J."/>
            <person name="Duong T.A."/>
            <person name="Schoeman C."/>
            <person name="Ma X."/>
            <person name="Roodt D."/>
            <person name="Barker N."/>
            <person name="Li Z."/>
            <person name="Van de Peer Y."/>
            <person name="Mizrachi E."/>
        </authorList>
    </citation>
    <scope>NUCLEOTIDE SEQUENCE</scope>
    <source>
        <tissue evidence="3">Young leaves</tissue>
    </source>
</reference>
<dbReference type="AlphaFoldDB" id="A0A9Q0GRC1"/>
<dbReference type="FunFam" id="1.25.40.10:FF:000284">
    <property type="entry name" value="Pentatricopeptide repeat-containing protein"/>
    <property type="match status" value="1"/>
</dbReference>
<gene>
    <name evidence="3" type="ORF">NE237_029533</name>
</gene>
<dbReference type="FunFam" id="1.25.40.10:FF:001093">
    <property type="entry name" value="Pentatricopeptide repeat-containing protein At2g34400"/>
    <property type="match status" value="1"/>
</dbReference>
<dbReference type="PROSITE" id="PS51375">
    <property type="entry name" value="PPR"/>
    <property type="match status" value="6"/>
</dbReference>
<evidence type="ECO:0000313" key="3">
    <source>
        <dbReference type="EMBL" id="KAJ4952701.1"/>
    </source>
</evidence>
<dbReference type="PANTHER" id="PTHR24015">
    <property type="entry name" value="OS07G0578800 PROTEIN-RELATED"/>
    <property type="match status" value="1"/>
</dbReference>
<feature type="repeat" description="PPR" evidence="2">
    <location>
        <begin position="265"/>
        <end position="295"/>
    </location>
</feature>
<dbReference type="GO" id="GO:0003723">
    <property type="term" value="F:RNA binding"/>
    <property type="evidence" value="ECO:0007669"/>
    <property type="project" value="InterPro"/>
</dbReference>
<sequence>MTVVKSRLPSHLFCRSLAFGAAHPYSDHSKEPLTWNKLLDLLKKCNSPKSFKQIHSHMIINSIEAQNFLLAKLVDLKDISYALLLFSKIPEPNNFAYNVMIRGLANTWHKFSLALEFYYQMKFSGQKPNKFTYPFLLISCANVQSLDQGRMAHSLIFKTGLDSDDHVSHSLITMYSRCGELGKARMVFDEIAERDLVSWNSMISGYSKMGFAGDAVRLFRKMRLAGFEPNDITLVSVLGACGDLGDLSLGRWVEVFMEENKIELTSYLGNSLIDMYGKCGDLDSARRVFSKMRKKDVVTWNSMITGYAQNGSSDQAIMLFRDMRAAGAEPTKITLIGVLSACASIGALDVGKWVDEYASEKGLKYDIYVGTGLIDMYAKSGSLDHALRIFADMPDKNVVTWNAMISALAVHGRAWEAISLFKRMVEGAEVCPNEITFVGVLSACVHAGLVDEGHQWFNLMEPAFAVTPTIEHYSCMVDLLARAGRLHEAWEFIKRMPEKPDAVTLGALLSACRNRGNPEVGERVMQLLLEIEPSNSGNYIISSKIYSNSKNWDDSARMRGLMRERGVNKTPGCSWVEIEDKVHEFHAGEGLRLQSQTFYQVVNLLNEEMKMEGYIPNFDIS</sequence>
<organism evidence="3 4">
    <name type="scientific">Protea cynaroides</name>
    <dbReference type="NCBI Taxonomy" id="273540"/>
    <lineage>
        <taxon>Eukaryota</taxon>
        <taxon>Viridiplantae</taxon>
        <taxon>Streptophyta</taxon>
        <taxon>Embryophyta</taxon>
        <taxon>Tracheophyta</taxon>
        <taxon>Spermatophyta</taxon>
        <taxon>Magnoliopsida</taxon>
        <taxon>Proteales</taxon>
        <taxon>Proteaceae</taxon>
        <taxon>Protea</taxon>
    </lineage>
</organism>
<dbReference type="InterPro" id="IPR046848">
    <property type="entry name" value="E_motif"/>
</dbReference>
<dbReference type="FunFam" id="1.25.40.10:FF:001095">
    <property type="entry name" value="Pentatricopeptide repeat-containing protein At2g34400"/>
    <property type="match status" value="1"/>
</dbReference>
<proteinExistence type="predicted"/>
<protein>
    <submittedName>
        <fullName evidence="3">Uncharacterized protein</fullName>
    </submittedName>
</protein>
<dbReference type="Gene3D" id="1.25.40.10">
    <property type="entry name" value="Tetratricopeptide repeat domain"/>
    <property type="match status" value="4"/>
</dbReference>
<dbReference type="EMBL" id="JAMYWD010000012">
    <property type="protein sequence ID" value="KAJ4952701.1"/>
    <property type="molecule type" value="Genomic_DNA"/>
</dbReference>
<name>A0A9Q0GRC1_9MAGN</name>
<dbReference type="InterPro" id="IPR002885">
    <property type="entry name" value="PPR_rpt"/>
</dbReference>
<feature type="repeat" description="PPR" evidence="2">
    <location>
        <begin position="469"/>
        <end position="499"/>
    </location>
</feature>
<evidence type="ECO:0000256" key="2">
    <source>
        <dbReference type="PROSITE-ProRule" id="PRU00708"/>
    </source>
</evidence>
<keyword evidence="4" id="KW-1185">Reference proteome</keyword>
<feature type="repeat" description="PPR" evidence="2">
    <location>
        <begin position="93"/>
        <end position="128"/>
    </location>
</feature>
<feature type="repeat" description="PPR" evidence="2">
    <location>
        <begin position="397"/>
        <end position="427"/>
    </location>
</feature>
<dbReference type="Pfam" id="PF20431">
    <property type="entry name" value="E_motif"/>
    <property type="match status" value="1"/>
</dbReference>
<evidence type="ECO:0000256" key="1">
    <source>
        <dbReference type="ARBA" id="ARBA00022737"/>
    </source>
</evidence>
<evidence type="ECO:0000313" key="4">
    <source>
        <dbReference type="Proteomes" id="UP001141806"/>
    </source>
</evidence>
<comment type="caution">
    <text evidence="3">The sequence shown here is derived from an EMBL/GenBank/DDBJ whole genome shotgun (WGS) entry which is preliminary data.</text>
</comment>
<dbReference type="Proteomes" id="UP001141806">
    <property type="component" value="Unassembled WGS sequence"/>
</dbReference>
<dbReference type="Pfam" id="PF13041">
    <property type="entry name" value="PPR_2"/>
    <property type="match status" value="4"/>
</dbReference>